<dbReference type="InterPro" id="IPR056440">
    <property type="entry name" value="Zn-ribbon_GIR1"/>
</dbReference>
<evidence type="ECO:0000313" key="3">
    <source>
        <dbReference type="EMBL" id="RZB76539.1"/>
    </source>
</evidence>
<dbReference type="EMBL" id="QZWG01000012">
    <property type="protein sequence ID" value="RZB76539.1"/>
    <property type="molecule type" value="Genomic_DNA"/>
</dbReference>
<reference evidence="3 4" key="1">
    <citation type="submission" date="2018-09" db="EMBL/GenBank/DDBJ databases">
        <title>A high-quality reference genome of wild soybean provides a powerful tool to mine soybean genomes.</title>
        <authorList>
            <person name="Xie M."/>
            <person name="Chung C.Y.L."/>
            <person name="Li M.-W."/>
            <person name="Wong F.-L."/>
            <person name="Chan T.-F."/>
            <person name="Lam H.-M."/>
        </authorList>
    </citation>
    <scope>NUCLEOTIDE SEQUENCE [LARGE SCALE GENOMIC DNA]</scope>
    <source>
        <strain evidence="4">cv. W05</strain>
        <tissue evidence="3">Hypocotyl of etiolated seedlings</tissue>
    </source>
</reference>
<evidence type="ECO:0000256" key="1">
    <source>
        <dbReference type="SAM" id="MobiDB-lite"/>
    </source>
</evidence>
<sequence length="149" mass="16614">MLYQIRHPTATIPTSLKPNKSSYVSSDSCPVILLSNIEGLKQGGREMSNERARSPRVEFDLRLSPPRTANSSLVNPSSESLCLYSSDPDSRVSSEANKEIRSMLLVGCLRCLMYVLFSKDDPNPKCPRCKSTVLLDFLNDNKQNTNKTT</sequence>
<gene>
    <name evidence="3" type="ORF">D0Y65_034825</name>
</gene>
<comment type="caution">
    <text evidence="3">The sequence shown here is derived from an EMBL/GenBank/DDBJ whole genome shotgun (WGS) entry which is preliminary data.</text>
</comment>
<dbReference type="AlphaFoldDB" id="A0A445HSE8"/>
<dbReference type="InterPro" id="IPR055281">
    <property type="entry name" value="GIR1-2/SIED1"/>
</dbReference>
<dbReference type="PANTHER" id="PTHR33177:SF79">
    <property type="entry name" value="LITAF DOMAIN-CONTAINING PROTEIN"/>
    <property type="match status" value="1"/>
</dbReference>
<name>A0A445HSE8_GLYSO</name>
<feature type="region of interest" description="Disordered" evidence="1">
    <location>
        <begin position="43"/>
        <end position="78"/>
    </location>
</feature>
<dbReference type="Pfam" id="PF24747">
    <property type="entry name" value="Zn-ribbon_GIR1"/>
    <property type="match status" value="1"/>
</dbReference>
<organism evidence="3 4">
    <name type="scientific">Glycine soja</name>
    <name type="common">Wild soybean</name>
    <dbReference type="NCBI Taxonomy" id="3848"/>
    <lineage>
        <taxon>Eukaryota</taxon>
        <taxon>Viridiplantae</taxon>
        <taxon>Streptophyta</taxon>
        <taxon>Embryophyta</taxon>
        <taxon>Tracheophyta</taxon>
        <taxon>Spermatophyta</taxon>
        <taxon>Magnoliopsida</taxon>
        <taxon>eudicotyledons</taxon>
        <taxon>Gunneridae</taxon>
        <taxon>Pentapetalae</taxon>
        <taxon>rosids</taxon>
        <taxon>fabids</taxon>
        <taxon>Fabales</taxon>
        <taxon>Fabaceae</taxon>
        <taxon>Papilionoideae</taxon>
        <taxon>50 kb inversion clade</taxon>
        <taxon>NPAAA clade</taxon>
        <taxon>indigoferoid/millettioid clade</taxon>
        <taxon>Phaseoleae</taxon>
        <taxon>Glycine</taxon>
        <taxon>Glycine subgen. Soja</taxon>
    </lineage>
</organism>
<dbReference type="Gramene" id="XM_028338118.1">
    <property type="protein sequence ID" value="XP_028193919.1"/>
    <property type="gene ID" value="LOC114379455"/>
</dbReference>
<dbReference type="Proteomes" id="UP000289340">
    <property type="component" value="Chromosome 12"/>
</dbReference>
<protein>
    <recommendedName>
        <fullName evidence="2">GIR1-like zinc ribbon domain-containing protein</fullName>
    </recommendedName>
</protein>
<evidence type="ECO:0000259" key="2">
    <source>
        <dbReference type="Pfam" id="PF24747"/>
    </source>
</evidence>
<feature type="compositionally biased region" description="Polar residues" evidence="1">
    <location>
        <begin position="67"/>
        <end position="78"/>
    </location>
</feature>
<proteinExistence type="predicted"/>
<dbReference type="PANTHER" id="PTHR33177">
    <property type="entry name" value="PUTATIVE-RELATED"/>
    <property type="match status" value="1"/>
</dbReference>
<evidence type="ECO:0000313" key="4">
    <source>
        <dbReference type="Proteomes" id="UP000289340"/>
    </source>
</evidence>
<feature type="domain" description="GIR1-like zinc ribbon" evidence="2">
    <location>
        <begin position="102"/>
        <end position="138"/>
    </location>
</feature>
<accession>A0A445HSE8</accession>
<keyword evidence="4" id="KW-1185">Reference proteome</keyword>
<feature type="compositionally biased region" description="Basic and acidic residues" evidence="1">
    <location>
        <begin position="43"/>
        <end position="61"/>
    </location>
</feature>